<dbReference type="AlphaFoldDB" id="U2QHT9"/>
<reference evidence="1 2" key="1">
    <citation type="submission" date="2013-06" db="EMBL/GenBank/DDBJ databases">
        <authorList>
            <person name="Weinstock G."/>
            <person name="Sodergren E."/>
            <person name="Lobos E.A."/>
            <person name="Fulton L."/>
            <person name="Fulton R."/>
            <person name="Courtney L."/>
            <person name="Fronick C."/>
            <person name="O'Laughlin M."/>
            <person name="Godfrey J."/>
            <person name="Wilson R.M."/>
            <person name="Miner T."/>
            <person name="Farmer C."/>
            <person name="Delehaunty K."/>
            <person name="Cordes M."/>
            <person name="Minx P."/>
            <person name="Tomlinson C."/>
            <person name="Chen J."/>
            <person name="Wollam A."/>
            <person name="Pepin K.H."/>
            <person name="Bhonagiri V."/>
            <person name="Zhang X."/>
            <person name="Warren W."/>
            <person name="Mitreva M."/>
            <person name="Mardis E.R."/>
            <person name="Wilson R.K."/>
        </authorList>
    </citation>
    <scope>NUCLEOTIDE SEQUENCE [LARGE SCALE GENOMIC DNA]</scope>
    <source>
        <strain evidence="1 2">ATCC 29099</strain>
    </source>
</reference>
<dbReference type="Proteomes" id="UP000016608">
    <property type="component" value="Unassembled WGS sequence"/>
</dbReference>
<gene>
    <name evidence="1" type="ORF">HMPREF0373_03401</name>
</gene>
<proteinExistence type="predicted"/>
<accession>U2QHT9</accession>
<name>U2QHT9_EUBRA</name>
<sequence length="111" mass="12868">MPVWNDESLAGIVMPFCPQSNEPVNITGFHILKVPAFKVSLYGGNLFWWIAAHKYQVVRIMLSFKTEQIQIPDILNKIPFPQCGFPFYRMRDVAYVIAIPLLKHTLRFNDD</sequence>
<evidence type="ECO:0000313" key="2">
    <source>
        <dbReference type="Proteomes" id="UP000016608"/>
    </source>
</evidence>
<organism evidence="1 2">
    <name type="scientific">Eubacterium ramulus ATCC 29099</name>
    <dbReference type="NCBI Taxonomy" id="1256908"/>
    <lineage>
        <taxon>Bacteria</taxon>
        <taxon>Bacillati</taxon>
        <taxon>Bacillota</taxon>
        <taxon>Clostridia</taxon>
        <taxon>Eubacteriales</taxon>
        <taxon>Eubacteriaceae</taxon>
        <taxon>Eubacterium</taxon>
    </lineage>
</organism>
<comment type="caution">
    <text evidence="1">The sequence shown here is derived from an EMBL/GenBank/DDBJ whole genome shotgun (WGS) entry which is preliminary data.</text>
</comment>
<evidence type="ECO:0000313" key="1">
    <source>
        <dbReference type="EMBL" id="ERK40873.1"/>
    </source>
</evidence>
<dbReference type="EMBL" id="AWVJ01000211">
    <property type="protein sequence ID" value="ERK40873.1"/>
    <property type="molecule type" value="Genomic_DNA"/>
</dbReference>
<protein>
    <submittedName>
        <fullName evidence="1">Uncharacterized protein</fullName>
    </submittedName>
</protein>
<keyword evidence="2" id="KW-1185">Reference proteome</keyword>
<dbReference type="HOGENOM" id="CLU_2154575_0_0_9"/>